<dbReference type="GO" id="GO:0070929">
    <property type="term" value="P:trans-translation"/>
    <property type="evidence" value="ECO:0007669"/>
    <property type="project" value="UniProtKB-UniRule"/>
</dbReference>
<dbReference type="Gene3D" id="2.40.280.10">
    <property type="match status" value="1"/>
</dbReference>
<dbReference type="GO" id="GO:0070930">
    <property type="term" value="P:trans-translation-dependent protein tagging"/>
    <property type="evidence" value="ECO:0007669"/>
    <property type="project" value="TreeGrafter"/>
</dbReference>
<evidence type="ECO:0000256" key="2">
    <source>
        <dbReference type="ARBA" id="ARBA00022884"/>
    </source>
</evidence>
<comment type="subcellular location">
    <subcellularLocation>
        <location evidence="3">Cytoplasm</location>
    </subcellularLocation>
    <text evidence="3">The tmRNA-SmpB complex associates with stalled 70S ribosomes.</text>
</comment>
<dbReference type="Pfam" id="PF01668">
    <property type="entry name" value="SmpB"/>
    <property type="match status" value="1"/>
</dbReference>
<dbReference type="Proteomes" id="UP000050874">
    <property type="component" value="Unassembled WGS sequence"/>
</dbReference>
<evidence type="ECO:0000256" key="1">
    <source>
        <dbReference type="ARBA" id="ARBA00022490"/>
    </source>
</evidence>
<sequence>MKAANNNIIVKNKNAARNYHLTDKYQAGIVLEGWEVKGLRDGKVDVKDSYVTLKNNEAWVIGLKIDPPASLMHESIDPTRSRKLLLNKKEINKILESVSLQGLTCVLTMVYWKENKIKCDIAIGKGKKTYDQREDVKQRDWNREKQRILKNSNR</sequence>
<reference evidence="5" key="1">
    <citation type="submission" date="2015-10" db="EMBL/GenBank/DDBJ databases">
        <title>Metagenome-Assembled Genomes uncover a global brackish microbiome.</title>
        <authorList>
            <person name="Hugerth L.W."/>
            <person name="Larsson J."/>
            <person name="Alneberg J."/>
            <person name="Lindh M.V."/>
            <person name="Legrand C."/>
            <person name="Pinhassi J."/>
            <person name="Andersson A."/>
        </authorList>
    </citation>
    <scope>NUCLEOTIDE SEQUENCE [LARGE SCALE GENOMIC DNA]</scope>
</reference>
<comment type="similarity">
    <text evidence="3">Belongs to the SmpB family.</text>
</comment>
<dbReference type="NCBIfam" id="NF003843">
    <property type="entry name" value="PRK05422.1"/>
    <property type="match status" value="1"/>
</dbReference>
<dbReference type="CDD" id="cd09294">
    <property type="entry name" value="SmpB"/>
    <property type="match status" value="1"/>
</dbReference>
<dbReference type="InterPro" id="IPR023620">
    <property type="entry name" value="SmpB"/>
</dbReference>
<proteinExistence type="inferred from homology"/>
<dbReference type="GO" id="GO:0005829">
    <property type="term" value="C:cytosol"/>
    <property type="evidence" value="ECO:0007669"/>
    <property type="project" value="TreeGrafter"/>
</dbReference>
<dbReference type="HAMAP" id="MF_00023">
    <property type="entry name" value="SmpB"/>
    <property type="match status" value="1"/>
</dbReference>
<organism evidence="4 5">
    <name type="scientific">SAR86 cluster bacterium BACL1 MAG-120920-bin57</name>
    <dbReference type="NCBI Taxonomy" id="1655571"/>
    <lineage>
        <taxon>Bacteria</taxon>
        <taxon>Pseudomonadati</taxon>
        <taxon>Pseudomonadota</taxon>
        <taxon>Gammaproteobacteria</taxon>
        <taxon>SAR86 cluster</taxon>
    </lineage>
</organism>
<dbReference type="PANTHER" id="PTHR30308:SF2">
    <property type="entry name" value="SSRA-BINDING PROTEIN"/>
    <property type="match status" value="1"/>
</dbReference>
<dbReference type="AlphaFoldDB" id="A0A0R2PXP2"/>
<evidence type="ECO:0000256" key="3">
    <source>
        <dbReference type="HAMAP-Rule" id="MF_00023"/>
    </source>
</evidence>
<dbReference type="PANTHER" id="PTHR30308">
    <property type="entry name" value="TMRNA-BINDING COMPONENT OF TRANS-TRANSLATION TAGGING COMPLEX"/>
    <property type="match status" value="1"/>
</dbReference>
<accession>A0A0R2PXP2</accession>
<protein>
    <recommendedName>
        <fullName evidence="3">SsrA-binding protein</fullName>
    </recommendedName>
    <alternativeName>
        <fullName evidence="3">Small protein B</fullName>
    </alternativeName>
</protein>
<evidence type="ECO:0000313" key="4">
    <source>
        <dbReference type="EMBL" id="KRO40941.1"/>
    </source>
</evidence>
<dbReference type="InterPro" id="IPR000037">
    <property type="entry name" value="SsrA-bd_prot"/>
</dbReference>
<dbReference type="NCBIfam" id="TIGR00086">
    <property type="entry name" value="smpB"/>
    <property type="match status" value="1"/>
</dbReference>
<keyword evidence="1 3" id="KW-0963">Cytoplasm</keyword>
<comment type="function">
    <text evidence="3">Required for rescue of stalled ribosomes mediated by trans-translation. Binds to transfer-messenger RNA (tmRNA), required for stable association of tmRNA with ribosomes. tmRNA and SmpB together mimic tRNA shape, replacing the anticodon stem-loop with SmpB. tmRNA is encoded by the ssrA gene; the 2 termini fold to resemble tRNA(Ala) and it encodes a 'tag peptide', a short internal open reading frame. During trans-translation Ala-aminoacylated tmRNA acts like a tRNA, entering the A-site of stalled ribosomes, displacing the stalled mRNA. The ribosome then switches to translate the ORF on the tmRNA; the nascent peptide is terminated with the 'tag peptide' encoded by the tmRNA and targeted for degradation. The ribosome is freed to recommence translation, which seems to be the essential function of trans-translation.</text>
</comment>
<keyword evidence="2 3" id="KW-0694">RNA-binding</keyword>
<dbReference type="EMBL" id="LIAV01000043">
    <property type="protein sequence ID" value="KRO40941.1"/>
    <property type="molecule type" value="Genomic_DNA"/>
</dbReference>
<gene>
    <name evidence="3 4" type="primary">smpB</name>
    <name evidence="4" type="ORF">ABR63_04620</name>
</gene>
<name>A0A0R2PXP2_9GAMM</name>
<dbReference type="GO" id="GO:0003723">
    <property type="term" value="F:RNA binding"/>
    <property type="evidence" value="ECO:0007669"/>
    <property type="project" value="UniProtKB-UniRule"/>
</dbReference>
<evidence type="ECO:0000313" key="5">
    <source>
        <dbReference type="Proteomes" id="UP000050874"/>
    </source>
</evidence>
<comment type="caution">
    <text evidence="4">The sequence shown here is derived from an EMBL/GenBank/DDBJ whole genome shotgun (WGS) entry which is preliminary data.</text>
</comment>
<dbReference type="SUPFAM" id="SSF74982">
    <property type="entry name" value="Small protein B (SmpB)"/>
    <property type="match status" value="1"/>
</dbReference>